<reference evidence="4" key="1">
    <citation type="submission" date="2020-03" db="EMBL/GenBank/DDBJ databases">
        <title>A high-quality chromosome-level genome assembly of a woody plant with both climbing and erect habits, Rhamnella rubrinervis.</title>
        <authorList>
            <person name="Lu Z."/>
            <person name="Yang Y."/>
            <person name="Zhu X."/>
            <person name="Sun Y."/>
        </authorList>
    </citation>
    <scope>NUCLEOTIDE SEQUENCE</scope>
    <source>
        <strain evidence="4">BYM</strain>
        <tissue evidence="4">Leaf</tissue>
    </source>
</reference>
<feature type="compositionally biased region" description="Basic and acidic residues" evidence="2">
    <location>
        <begin position="300"/>
        <end position="309"/>
    </location>
</feature>
<evidence type="ECO:0000259" key="3">
    <source>
        <dbReference type="PROSITE" id="PS50076"/>
    </source>
</evidence>
<feature type="region of interest" description="Disordered" evidence="2">
    <location>
        <begin position="526"/>
        <end position="664"/>
    </location>
</feature>
<dbReference type="PROSITE" id="PS50076">
    <property type="entry name" value="DNAJ_2"/>
    <property type="match status" value="1"/>
</dbReference>
<dbReference type="PANTHER" id="PTHR23172:SF19">
    <property type="entry name" value="J DOMAIN-CONTAINING PROTEIN"/>
    <property type="match status" value="1"/>
</dbReference>
<dbReference type="GO" id="GO:0030276">
    <property type="term" value="F:clathrin binding"/>
    <property type="evidence" value="ECO:0007669"/>
    <property type="project" value="TreeGrafter"/>
</dbReference>
<protein>
    <recommendedName>
        <fullName evidence="3">J domain-containing protein</fullName>
    </recommendedName>
</protein>
<dbReference type="Proteomes" id="UP000796880">
    <property type="component" value="Unassembled WGS sequence"/>
</dbReference>
<dbReference type="GO" id="GO:0005737">
    <property type="term" value="C:cytoplasm"/>
    <property type="evidence" value="ECO:0007669"/>
    <property type="project" value="TreeGrafter"/>
</dbReference>
<feature type="region of interest" description="Disordered" evidence="2">
    <location>
        <begin position="159"/>
        <end position="508"/>
    </location>
</feature>
<feature type="compositionally biased region" description="Low complexity" evidence="2">
    <location>
        <begin position="17"/>
        <end position="36"/>
    </location>
</feature>
<feature type="compositionally biased region" description="Basic and acidic residues" evidence="2">
    <location>
        <begin position="382"/>
        <end position="398"/>
    </location>
</feature>
<sequence>MNDFEGLLAGDFGFKPSGKSAPMSAAAANSSRGSASLNPTFDLGSRGPPPRSTRTSNSFGGSPVDDRDSVFGSSASQKSNDLSGLGDIYGGSARYTSKSESHGADAAFNFDMFSSSADTGAKSSNSEPVYDKPVYDDDIFDGVPGLRSSTAKVNYEDVFASGSSSSPKGSSAFDDLLGGFGKAEPQSKSFSAKGSEKTEKGMPSFDNLIPGFVGSSPPSERSASETWPPETTASVMKTTSKEDPFVLSGKFNDPMEGISKLSNSGSVKTDNFSVDNGRVFDGIDPFDSLGKSMPAFSSDRNNEKDRSTSRSDSSASGTKTYTSREPTEKPSVKGVDNQYHKKMPVDNDWDSQQTLFDMPTASSYSHKSSSQPMSPPPYADSTFKDDNAHVDRPSKFEENSDLQDIWLTVSEIPLFTQPTSAPPPSRPPPPRPVQVSKARTSSPVSTNARRKANEFSSFPTSTQNFQIPKSAPAAAKGSTASSIDEFEDFATSRSRSNADEQANGLFGEELEMNSVADAMKEAMDKAEAKFRHAKELRERESSKAARNREPQLEKDEKAMQDERVREKQERLERERLHREKEEEEMEQRRLREIEREREEMEREQRRIEKERERAREIDREREKARQAVERATREARERAATEARLRAERAKAEKVAVDKATAEARERAERVAVQRAQAEARERAAAEAKERAEKAAAEARERANSETKEREARARATEARARAERAAVERAAAEARERAAAEARERAATTARANQSKNENDLESFFSMGRASSAPRPRSTSSDPFETQFHNRQEPEVAKTYSGSSSNIRKASSTTNIVDDLSSIFGAAPPSSGEFQDVEGETEERRRARLERHHRTQERAAKALAEKNQRDLQNQREQAERHRIAETLDAEIKRWAAGKEGNLRALLSTLQYVLWPECGWQPVSLTDMITAASVKKAYRKATLCIHPDKVQQKGANLQQKYIAEKVFDLLKEAWNKFNSEELF</sequence>
<evidence type="ECO:0000313" key="4">
    <source>
        <dbReference type="EMBL" id="KAF3439280.1"/>
    </source>
</evidence>
<dbReference type="GO" id="GO:0072583">
    <property type="term" value="P:clathrin-dependent endocytosis"/>
    <property type="evidence" value="ECO:0007669"/>
    <property type="project" value="TreeGrafter"/>
</dbReference>
<dbReference type="GO" id="GO:0072318">
    <property type="term" value="P:clathrin coat disassembly"/>
    <property type="evidence" value="ECO:0007669"/>
    <property type="project" value="TreeGrafter"/>
</dbReference>
<proteinExistence type="predicted"/>
<dbReference type="GO" id="GO:0031982">
    <property type="term" value="C:vesicle"/>
    <property type="evidence" value="ECO:0007669"/>
    <property type="project" value="TreeGrafter"/>
</dbReference>
<feature type="compositionally biased region" description="Polar residues" evidence="2">
    <location>
        <begin position="437"/>
        <end position="447"/>
    </location>
</feature>
<comment type="caution">
    <text evidence="4">The sequence shown here is derived from an EMBL/GenBank/DDBJ whole genome shotgun (WGS) entry which is preliminary data.</text>
</comment>
<feature type="region of interest" description="Disordered" evidence="2">
    <location>
        <begin position="1"/>
        <end position="86"/>
    </location>
</feature>
<keyword evidence="1" id="KW-0175">Coiled coil</keyword>
<accession>A0A8K0DXR6</accession>
<gene>
    <name evidence="4" type="ORF">FNV43_RR17556</name>
</gene>
<dbReference type="InterPro" id="IPR036869">
    <property type="entry name" value="J_dom_sf"/>
</dbReference>
<dbReference type="EMBL" id="VOIH02000008">
    <property type="protein sequence ID" value="KAF3439280.1"/>
    <property type="molecule type" value="Genomic_DNA"/>
</dbReference>
<evidence type="ECO:0000256" key="1">
    <source>
        <dbReference type="ARBA" id="ARBA00023054"/>
    </source>
</evidence>
<feature type="compositionally biased region" description="Polar residues" evidence="2">
    <location>
        <begin position="350"/>
        <end position="372"/>
    </location>
</feature>
<dbReference type="SUPFAM" id="SSF46565">
    <property type="entry name" value="Chaperone J-domain"/>
    <property type="match status" value="1"/>
</dbReference>
<dbReference type="OrthoDB" id="1717591at2759"/>
<feature type="compositionally biased region" description="Low complexity" evidence="2">
    <location>
        <begin position="770"/>
        <end position="782"/>
    </location>
</feature>
<dbReference type="PANTHER" id="PTHR23172">
    <property type="entry name" value="AUXILIN/CYCLIN G-ASSOCIATED KINASE-RELATED"/>
    <property type="match status" value="1"/>
</dbReference>
<feature type="region of interest" description="Disordered" evidence="2">
    <location>
        <begin position="823"/>
        <end position="872"/>
    </location>
</feature>
<name>A0A8K0DXR6_9ROSA</name>
<keyword evidence="5" id="KW-1185">Reference proteome</keyword>
<feature type="compositionally biased region" description="Polar residues" evidence="2">
    <location>
        <begin position="260"/>
        <end position="274"/>
    </location>
</feature>
<feature type="compositionally biased region" description="Basic residues" evidence="2">
    <location>
        <begin position="847"/>
        <end position="856"/>
    </location>
</feature>
<feature type="domain" description="J" evidence="3">
    <location>
        <begin position="918"/>
        <end position="982"/>
    </location>
</feature>
<feature type="compositionally biased region" description="Basic and acidic residues" evidence="2">
    <location>
        <begin position="857"/>
        <end position="872"/>
    </location>
</feature>
<dbReference type="AlphaFoldDB" id="A0A8K0DXR6"/>
<dbReference type="InterPro" id="IPR001623">
    <property type="entry name" value="DnaJ_domain"/>
</dbReference>
<evidence type="ECO:0000313" key="5">
    <source>
        <dbReference type="Proteomes" id="UP000796880"/>
    </source>
</evidence>
<dbReference type="Gene3D" id="1.10.287.110">
    <property type="entry name" value="DnaJ domain"/>
    <property type="match status" value="1"/>
</dbReference>
<feature type="compositionally biased region" description="Polar residues" evidence="2">
    <location>
        <begin position="71"/>
        <end position="82"/>
    </location>
</feature>
<feature type="compositionally biased region" description="Pro residues" evidence="2">
    <location>
        <begin position="420"/>
        <end position="432"/>
    </location>
</feature>
<feature type="compositionally biased region" description="Low complexity" evidence="2">
    <location>
        <begin position="161"/>
        <end position="171"/>
    </location>
</feature>
<evidence type="ECO:0000256" key="2">
    <source>
        <dbReference type="SAM" id="MobiDB-lite"/>
    </source>
</evidence>
<organism evidence="4 5">
    <name type="scientific">Rhamnella rubrinervis</name>
    <dbReference type="NCBI Taxonomy" id="2594499"/>
    <lineage>
        <taxon>Eukaryota</taxon>
        <taxon>Viridiplantae</taxon>
        <taxon>Streptophyta</taxon>
        <taxon>Embryophyta</taxon>
        <taxon>Tracheophyta</taxon>
        <taxon>Spermatophyta</taxon>
        <taxon>Magnoliopsida</taxon>
        <taxon>eudicotyledons</taxon>
        <taxon>Gunneridae</taxon>
        <taxon>Pentapetalae</taxon>
        <taxon>rosids</taxon>
        <taxon>fabids</taxon>
        <taxon>Rosales</taxon>
        <taxon>Rhamnaceae</taxon>
        <taxon>rhamnoid group</taxon>
        <taxon>Rhamneae</taxon>
        <taxon>Rhamnella</taxon>
    </lineage>
</organism>
<feature type="compositionally biased region" description="Basic and acidic residues" evidence="2">
    <location>
        <begin position="676"/>
        <end position="747"/>
    </location>
</feature>
<feature type="region of interest" description="Disordered" evidence="2">
    <location>
        <begin position="676"/>
        <end position="809"/>
    </location>
</feature>
<dbReference type="FunFam" id="1.10.287.110:FF:000009">
    <property type="entry name" value="Auxilin-related protein 1"/>
    <property type="match status" value="1"/>
</dbReference>
<feature type="compositionally biased region" description="Polar residues" evidence="2">
    <location>
        <begin position="216"/>
        <end position="238"/>
    </location>
</feature>
<feature type="compositionally biased region" description="Polar residues" evidence="2">
    <location>
        <begin position="454"/>
        <end position="467"/>
    </location>
</feature>